<dbReference type="GO" id="GO:0016853">
    <property type="term" value="F:isomerase activity"/>
    <property type="evidence" value="ECO:0007669"/>
    <property type="project" value="UniProtKB-KW"/>
</dbReference>
<proteinExistence type="inferred from homology"/>
<evidence type="ECO:0000256" key="2">
    <source>
        <dbReference type="ARBA" id="ARBA00023235"/>
    </source>
</evidence>
<evidence type="ECO:0000313" key="4">
    <source>
        <dbReference type="Proteomes" id="UP000504604"/>
    </source>
</evidence>
<accession>A0A8M8V1H4</accession>
<dbReference type="NCBIfam" id="TIGR00654">
    <property type="entry name" value="PhzF_family"/>
    <property type="match status" value="1"/>
</dbReference>
<gene>
    <name evidence="5" type="primary">LOC105163246</name>
</gene>
<dbReference type="PANTHER" id="PTHR13774:SF17">
    <property type="entry name" value="PHENAZINE BIOSYNTHESIS-LIKE DOMAIN-CONTAINING PROTEIN"/>
    <property type="match status" value="1"/>
</dbReference>
<evidence type="ECO:0000313" key="5">
    <source>
        <dbReference type="RefSeq" id="XP_020550139.1"/>
    </source>
</evidence>
<dbReference type="InterPro" id="IPR003719">
    <property type="entry name" value="Phenazine_PhzF-like"/>
</dbReference>
<keyword evidence="4" id="KW-1185">Reference proteome</keyword>
<dbReference type="AlphaFoldDB" id="A0A8M8V1H4"/>
<dbReference type="PANTHER" id="PTHR13774">
    <property type="entry name" value="PHENAZINE BIOSYNTHESIS PROTEIN"/>
    <property type="match status" value="1"/>
</dbReference>
<dbReference type="SUPFAM" id="SSF82708">
    <property type="entry name" value="R3H domain"/>
    <property type="match status" value="1"/>
</dbReference>
<comment type="similarity">
    <text evidence="1">Belongs to the PhzF family.</text>
</comment>
<dbReference type="Pfam" id="PF13902">
    <property type="entry name" value="R3H-assoc"/>
    <property type="match status" value="1"/>
</dbReference>
<dbReference type="Gene3D" id="3.10.310.10">
    <property type="entry name" value="Diaminopimelate Epimerase, Chain A, domain 1"/>
    <property type="match status" value="2"/>
</dbReference>
<dbReference type="RefSeq" id="XP_020550139.1">
    <property type="nucleotide sequence ID" value="XM_020694480.1"/>
</dbReference>
<evidence type="ECO:0000256" key="1">
    <source>
        <dbReference type="ARBA" id="ARBA00008270"/>
    </source>
</evidence>
<reference evidence="5" key="1">
    <citation type="submission" date="2025-08" db="UniProtKB">
        <authorList>
            <consortium name="RefSeq"/>
        </authorList>
    </citation>
    <scope>IDENTIFICATION</scope>
</reference>
<dbReference type="Pfam" id="PF02567">
    <property type="entry name" value="PhzC-PhzF"/>
    <property type="match status" value="1"/>
</dbReference>
<name>A0A8M8V1H4_SESIN</name>
<evidence type="ECO:0000259" key="3">
    <source>
        <dbReference type="Pfam" id="PF13902"/>
    </source>
</evidence>
<dbReference type="GO" id="GO:0005737">
    <property type="term" value="C:cytoplasm"/>
    <property type="evidence" value="ECO:0007669"/>
    <property type="project" value="TreeGrafter"/>
</dbReference>
<keyword evidence="2" id="KW-0413">Isomerase</keyword>
<dbReference type="GO" id="GO:0003676">
    <property type="term" value="F:nucleic acid binding"/>
    <property type="evidence" value="ECO:0007669"/>
    <property type="project" value="InterPro"/>
</dbReference>
<sequence length="489" mass="54399">MATPEILQTEQDLLMYATLFENSKDGNVKSRGMEIEKKIEFLEGLAGRVSNRRSRRWLNDRLLMELVPRLNADEIRGLFAPPPWGDDVPPSPFCMTNVGEWDNFRNIDMDKEASIMKSLESSSAKRRDRLDADKVATLTAWHRVDSRTREALRRCYLSDLINGYEECIRAFVKDSGNRDVLVLHVQDPFHRLLLHGVCEVDAFTDSAYKGNPAAVCLLEEERDEEWMQLVAREFNISETCYLTRLSDSAESLTGSVPRFRLRWFTPVAEVKLCGHATLAASHFLFAYNLVKSDTIEFLTLSGILTAKRVPETKVLDLPNSLNGNAPDSFLIELDFPVVPVTQYNGPGDVSAISKSLGGASVNEITTTDGDLIVMLPSGEAVAEFEPNFDEIQKCPGRGIIITGLAPAGSGFDFFSRFFCPKLGINEDPVCGSAHCALAPYWSKKLGKSDFIAYQASPRSGVLHLHLDEKNQRVLLRGTAVAVMEGSLLV</sequence>
<dbReference type="OrthoDB" id="75169at2759"/>
<dbReference type="SUPFAM" id="SSF54506">
    <property type="entry name" value="Diaminopimelate epimerase-like"/>
    <property type="match status" value="1"/>
</dbReference>
<dbReference type="InterPro" id="IPR025952">
    <property type="entry name" value="R3H-assoc_dom"/>
</dbReference>
<organism evidence="4 5">
    <name type="scientific">Sesamum indicum</name>
    <name type="common">Oriental sesame</name>
    <name type="synonym">Sesamum orientale</name>
    <dbReference type="NCBI Taxonomy" id="4182"/>
    <lineage>
        <taxon>Eukaryota</taxon>
        <taxon>Viridiplantae</taxon>
        <taxon>Streptophyta</taxon>
        <taxon>Embryophyta</taxon>
        <taxon>Tracheophyta</taxon>
        <taxon>Spermatophyta</taxon>
        <taxon>Magnoliopsida</taxon>
        <taxon>eudicotyledons</taxon>
        <taxon>Gunneridae</taxon>
        <taxon>Pentapetalae</taxon>
        <taxon>asterids</taxon>
        <taxon>lamiids</taxon>
        <taxon>Lamiales</taxon>
        <taxon>Pedaliaceae</taxon>
        <taxon>Sesamum</taxon>
    </lineage>
</organism>
<protein>
    <submittedName>
        <fullName evidence="5">Uncharacterized protein LOC105163246 isoform X3</fullName>
    </submittedName>
</protein>
<dbReference type="GeneID" id="105163246"/>
<feature type="domain" description="R3H-associated N-terminal" evidence="3">
    <location>
        <begin position="34"/>
        <end position="154"/>
    </location>
</feature>
<dbReference type="Proteomes" id="UP000504604">
    <property type="component" value="Linkage group LG6"/>
</dbReference>
<dbReference type="InterPro" id="IPR036867">
    <property type="entry name" value="R3H_dom_sf"/>
</dbReference>